<dbReference type="KEGG" id="adin:H7849_04395"/>
<gene>
    <name evidence="1" type="ORF">H7849_04395</name>
</gene>
<dbReference type="RefSeq" id="WP_186744456.1">
    <property type="nucleotide sequence ID" value="NZ_CP060394.1"/>
</dbReference>
<dbReference type="Proteomes" id="UP000515312">
    <property type="component" value="Chromosome"/>
</dbReference>
<proteinExistence type="predicted"/>
<evidence type="ECO:0000313" key="2">
    <source>
        <dbReference type="Proteomes" id="UP000515312"/>
    </source>
</evidence>
<keyword evidence="2" id="KW-1185">Reference proteome</keyword>
<protein>
    <submittedName>
        <fullName evidence="1">Uncharacterized protein</fullName>
    </submittedName>
</protein>
<reference evidence="1 2" key="1">
    <citation type="submission" date="2020-08" db="EMBL/GenBank/DDBJ databases">
        <title>Edaphobacter telluris sp. nov. and Acidobacterium dinghuensis sp. nov., two acidobacteria isolated from forest soil.</title>
        <authorList>
            <person name="Fu J."/>
            <person name="Qiu L."/>
        </authorList>
    </citation>
    <scope>NUCLEOTIDE SEQUENCE [LARGE SCALE GENOMIC DNA]</scope>
    <source>
        <strain evidence="1">4Y35</strain>
    </source>
</reference>
<evidence type="ECO:0000313" key="1">
    <source>
        <dbReference type="EMBL" id="QNI33214.1"/>
    </source>
</evidence>
<sequence length="96" mass="10873">MSFRCLSAKGPVHRFRRFPLSVGCLIFPQMDQIDFTGPFEILSRMPDTKVHVVGKDLEPIRDVQRLLLTPDTCVARAGDFVCTDGGKRKTPKLQIR</sequence>
<dbReference type="Gene3D" id="3.40.50.880">
    <property type="match status" value="1"/>
</dbReference>
<dbReference type="AlphaFoldDB" id="A0A7G8BKZ4"/>
<dbReference type="InterPro" id="IPR029062">
    <property type="entry name" value="Class_I_gatase-like"/>
</dbReference>
<dbReference type="EMBL" id="CP060394">
    <property type="protein sequence ID" value="QNI33214.1"/>
    <property type="molecule type" value="Genomic_DNA"/>
</dbReference>
<name>A0A7G8BKZ4_9BACT</name>
<organism evidence="1 2">
    <name type="scientific">Alloacidobacterium dinghuense</name>
    <dbReference type="NCBI Taxonomy" id="2763107"/>
    <lineage>
        <taxon>Bacteria</taxon>
        <taxon>Pseudomonadati</taxon>
        <taxon>Acidobacteriota</taxon>
        <taxon>Terriglobia</taxon>
        <taxon>Terriglobales</taxon>
        <taxon>Acidobacteriaceae</taxon>
        <taxon>Alloacidobacterium</taxon>
    </lineage>
</organism>
<accession>A0A7G8BKZ4</accession>
<dbReference type="SUPFAM" id="SSF52317">
    <property type="entry name" value="Class I glutamine amidotransferase-like"/>
    <property type="match status" value="1"/>
</dbReference>